<feature type="transmembrane region" description="Helical" evidence="1">
    <location>
        <begin position="16"/>
        <end position="35"/>
    </location>
</feature>
<gene>
    <name evidence="2" type="ORF">CM240_3373</name>
</gene>
<feature type="transmembrane region" description="Helical" evidence="1">
    <location>
        <begin position="47"/>
        <end position="66"/>
    </location>
</feature>
<keyword evidence="3" id="KW-1185">Reference proteome</keyword>
<keyword evidence="1" id="KW-1133">Transmembrane helix</keyword>
<proteinExistence type="predicted"/>
<dbReference type="HOGENOM" id="CLU_1831638_0_0_9"/>
<dbReference type="EMBL" id="HG917869">
    <property type="protein sequence ID" value="CDM70490.1"/>
    <property type="molecule type" value="Genomic_DNA"/>
</dbReference>
<protein>
    <submittedName>
        <fullName evidence="2">Putative membrane protein</fullName>
    </submittedName>
</protein>
<feature type="transmembrane region" description="Helical" evidence="1">
    <location>
        <begin position="87"/>
        <end position="107"/>
    </location>
</feature>
<evidence type="ECO:0000256" key="1">
    <source>
        <dbReference type="SAM" id="Phobius"/>
    </source>
</evidence>
<reference evidence="2 3" key="1">
    <citation type="submission" date="2013-11" db="EMBL/GenBank/DDBJ databases">
        <title>Complete genome sequence of Clostridum sp. M2/40.</title>
        <authorList>
            <person name="Wibberg D."/>
            <person name="Puehler A."/>
            <person name="Schlueter A."/>
        </authorList>
    </citation>
    <scope>NUCLEOTIDE SEQUENCE [LARGE SCALE GENOMIC DNA]</scope>
    <source>
        <strain evidence="3">M2/40</strain>
    </source>
</reference>
<evidence type="ECO:0000313" key="2">
    <source>
        <dbReference type="EMBL" id="CDM70490.1"/>
    </source>
</evidence>
<keyword evidence="1" id="KW-0812">Transmembrane</keyword>
<dbReference type="Proteomes" id="UP000019426">
    <property type="component" value="Chromosome M2/40_rep2"/>
</dbReference>
<dbReference type="PATRIC" id="fig|1216932.3.peg.3348"/>
<sequence length="145" mass="16748">MESRIENVLNRSKQKYVFISAMLSSIYMFILYIVVAMIFEQEIFSDMFILVKLAGVLISNILFFTLEYNFLEKVNNNAYNSSFKITIRAVILYGVLAFGINLFILSFKTFTSIPFIYCFAIDILLGIIVGLIMYNGLKKELKVKE</sequence>
<dbReference type="RefSeq" id="WP_044040664.1">
    <property type="nucleotide sequence ID" value="NZ_HG917869.1"/>
</dbReference>
<feature type="transmembrane region" description="Helical" evidence="1">
    <location>
        <begin position="113"/>
        <end position="134"/>
    </location>
</feature>
<dbReference type="KEGG" id="clt:CM240_3373"/>
<accession>W6SKP4</accession>
<keyword evidence="1" id="KW-0472">Membrane</keyword>
<dbReference type="AlphaFoldDB" id="W6SKP4"/>
<evidence type="ECO:0000313" key="3">
    <source>
        <dbReference type="Proteomes" id="UP000019426"/>
    </source>
</evidence>
<organism evidence="2 3">
    <name type="scientific">Clostridium bornimense</name>
    <dbReference type="NCBI Taxonomy" id="1216932"/>
    <lineage>
        <taxon>Bacteria</taxon>
        <taxon>Bacillati</taxon>
        <taxon>Bacillota</taxon>
        <taxon>Clostridia</taxon>
        <taxon>Eubacteriales</taxon>
        <taxon>Clostridiaceae</taxon>
        <taxon>Clostridium</taxon>
    </lineage>
</organism>
<name>W6SKP4_9CLOT</name>